<feature type="chain" id="PRO_5047089448" evidence="1">
    <location>
        <begin position="19"/>
        <end position="373"/>
    </location>
</feature>
<keyword evidence="3" id="KW-1185">Reference proteome</keyword>
<gene>
    <name evidence="2" type="ORF">PG996_005142</name>
</gene>
<dbReference type="EMBL" id="JAQQWM010000003">
    <property type="protein sequence ID" value="KAK8071794.1"/>
    <property type="molecule type" value="Genomic_DNA"/>
</dbReference>
<comment type="caution">
    <text evidence="2">The sequence shown here is derived from an EMBL/GenBank/DDBJ whole genome shotgun (WGS) entry which is preliminary data.</text>
</comment>
<evidence type="ECO:0000256" key="1">
    <source>
        <dbReference type="SAM" id="SignalP"/>
    </source>
</evidence>
<protein>
    <submittedName>
        <fullName evidence="2">Uncharacterized protein</fullName>
    </submittedName>
</protein>
<accession>A0ABR1VPG2</accession>
<proteinExistence type="predicted"/>
<reference evidence="2 3" key="1">
    <citation type="submission" date="2023-01" db="EMBL/GenBank/DDBJ databases">
        <title>Analysis of 21 Apiospora genomes using comparative genomics revels a genus with tremendous synthesis potential of carbohydrate active enzymes and secondary metabolites.</title>
        <authorList>
            <person name="Sorensen T."/>
        </authorList>
    </citation>
    <scope>NUCLEOTIDE SEQUENCE [LARGE SCALE GENOMIC DNA]</scope>
    <source>
        <strain evidence="2 3">CBS 83171</strain>
    </source>
</reference>
<sequence length="373" mass="39409">MYKTLAVVPFLLLGGVQAKPCLKCTPDSCYLVALETGVAGQNPKDECSAFMRTTVTPSTSYATVTATAFQTVDVTDVLTQSKFDTATETTATRIDTIFETRTLYPPAGKSKRKRAGVVSPDLANLHVGGRRDVPLAVPLAVPGAVRVSVGPAGGSVPAYATDLCLDIEAFSSACRCHGVRKTTITAPVPSATLTVTNTAQVTQTSQTDLVLSLTTTTTQSQFVTVTEIVSLTMTVPVTTTVDQAGSGGPNDLVVKFSGSTYPSSGGYIKIGQDGKLDYNYNQYYAETPAAARSLLHFRKDSDIANEGDVYLDCAAVESGLLTCTRPAASAGPVVFQICPEDALGENGDGVVVSTKLEAGCTRFDFYVYSYWQF</sequence>
<keyword evidence="1" id="KW-0732">Signal</keyword>
<name>A0ABR1VPG2_9PEZI</name>
<evidence type="ECO:0000313" key="2">
    <source>
        <dbReference type="EMBL" id="KAK8071794.1"/>
    </source>
</evidence>
<evidence type="ECO:0000313" key="3">
    <source>
        <dbReference type="Proteomes" id="UP001446871"/>
    </source>
</evidence>
<organism evidence="2 3">
    <name type="scientific">Apiospora saccharicola</name>
    <dbReference type="NCBI Taxonomy" id="335842"/>
    <lineage>
        <taxon>Eukaryota</taxon>
        <taxon>Fungi</taxon>
        <taxon>Dikarya</taxon>
        <taxon>Ascomycota</taxon>
        <taxon>Pezizomycotina</taxon>
        <taxon>Sordariomycetes</taxon>
        <taxon>Xylariomycetidae</taxon>
        <taxon>Amphisphaeriales</taxon>
        <taxon>Apiosporaceae</taxon>
        <taxon>Apiospora</taxon>
    </lineage>
</organism>
<dbReference type="Proteomes" id="UP001446871">
    <property type="component" value="Unassembled WGS sequence"/>
</dbReference>
<feature type="signal peptide" evidence="1">
    <location>
        <begin position="1"/>
        <end position="18"/>
    </location>
</feature>